<evidence type="ECO:0000313" key="1">
    <source>
        <dbReference type="EMBL" id="XPK47239.1"/>
    </source>
</evidence>
<keyword evidence="2" id="KW-1185">Reference proteome</keyword>
<sequence>MMQVAFDEKNCHSCNKIINQEDKICIACGARNKQPKKSYVGLIAFLLCLFFGYLGFHKFYVGRTNMGFTFLCISIFCFLLTVFIKIREQD</sequence>
<dbReference type="Proteomes" id="UP001301963">
    <property type="component" value="Plasmid cp32-28-4"/>
</dbReference>
<keyword evidence="1" id="KW-0614">Plasmid</keyword>
<organism evidence="1 2">
    <name type="scientific">Borreliella lusitaniae</name>
    <dbReference type="NCBI Taxonomy" id="100177"/>
    <lineage>
        <taxon>Bacteria</taxon>
        <taxon>Pseudomonadati</taxon>
        <taxon>Spirochaetota</taxon>
        <taxon>Spirochaetia</taxon>
        <taxon>Spirochaetales</taxon>
        <taxon>Borreliaceae</taxon>
        <taxon>Borreliella</taxon>
    </lineage>
</organism>
<proteinExistence type="predicted"/>
<protein>
    <submittedName>
        <fullName evidence="1">TM2 domain-containing protein</fullName>
    </submittedName>
</protein>
<gene>
    <name evidence="1" type="ORF">QIA44_05865</name>
</gene>
<reference evidence="1" key="1">
    <citation type="submission" date="2024-11" db="EMBL/GenBank/DDBJ databases">
        <title>Sequencing of Borrelia variable plasmids from multiple Borrelia sensu lato isolates.</title>
        <authorList>
            <person name="Mongodin E.F."/>
            <person name="Rudenko N."/>
            <person name="Fraser C.M."/>
            <person name="Schutzer S."/>
            <person name="Luft B."/>
            <person name="Morgan R."/>
            <person name="Casjens S."/>
            <person name="Qiu W."/>
        </authorList>
    </citation>
    <scope>NUCLEOTIDE SEQUENCE</scope>
    <source>
        <strain evidence="1">PotiB3</strain>
    </source>
</reference>
<evidence type="ECO:0000313" key="2">
    <source>
        <dbReference type="Proteomes" id="UP001301963"/>
    </source>
</evidence>
<name>A0ACD5GMM2_9SPIR</name>
<geneLocation type="plasmid" evidence="1 2">
    <name>cp32-28-4</name>
</geneLocation>
<accession>A0ACD5GMM2</accession>
<dbReference type="EMBL" id="CP179542">
    <property type="protein sequence ID" value="XPK47239.1"/>
    <property type="molecule type" value="Genomic_DNA"/>
</dbReference>